<dbReference type="PANTHER" id="PTHR30441:SF4">
    <property type="entry name" value="PROTEIN ASMA"/>
    <property type="match status" value="1"/>
</dbReference>
<dbReference type="InterPro" id="IPR007844">
    <property type="entry name" value="AsmA"/>
</dbReference>
<dbReference type="Proteomes" id="UP000694001">
    <property type="component" value="Chromosome"/>
</dbReference>
<dbReference type="AlphaFoldDB" id="A0A975U3D8"/>
<dbReference type="GO" id="GO:0005886">
    <property type="term" value="C:plasma membrane"/>
    <property type="evidence" value="ECO:0007669"/>
    <property type="project" value="TreeGrafter"/>
</dbReference>
<dbReference type="PANTHER" id="PTHR30441">
    <property type="entry name" value="DUF748 DOMAIN-CONTAINING PROTEIN"/>
    <property type="match status" value="1"/>
</dbReference>
<dbReference type="GO" id="GO:0090313">
    <property type="term" value="P:regulation of protein targeting to membrane"/>
    <property type="evidence" value="ECO:0007669"/>
    <property type="project" value="TreeGrafter"/>
</dbReference>
<dbReference type="EMBL" id="CP076448">
    <property type="protein sequence ID" value="QXM25545.1"/>
    <property type="molecule type" value="Genomic_DNA"/>
</dbReference>
<proteinExistence type="predicted"/>
<gene>
    <name evidence="2" type="ORF">KO353_04835</name>
</gene>
<feature type="domain" description="AsmA" evidence="1">
    <location>
        <begin position="751"/>
        <end position="894"/>
    </location>
</feature>
<organism evidence="2 3">
    <name type="scientific">Elioraea tepida</name>
    <dbReference type="NCBI Taxonomy" id="2843330"/>
    <lineage>
        <taxon>Bacteria</taxon>
        <taxon>Pseudomonadati</taxon>
        <taxon>Pseudomonadota</taxon>
        <taxon>Alphaproteobacteria</taxon>
        <taxon>Acetobacterales</taxon>
        <taxon>Elioraeaceae</taxon>
        <taxon>Elioraea</taxon>
    </lineage>
</organism>
<dbReference type="KEGG" id="elio:KO353_04835"/>
<name>A0A975U3D8_9PROT</name>
<dbReference type="InterPro" id="IPR052894">
    <property type="entry name" value="AsmA-related"/>
</dbReference>
<evidence type="ECO:0000259" key="1">
    <source>
        <dbReference type="Pfam" id="PF05170"/>
    </source>
</evidence>
<protein>
    <submittedName>
        <fullName evidence="2">AsmA family protein</fullName>
    </submittedName>
</protein>
<accession>A0A975U3D8</accession>
<reference evidence="2" key="1">
    <citation type="submission" date="2021-06" db="EMBL/GenBank/DDBJ databases">
        <title>Elioraea tepida, sp. nov., a moderately thermophilic aerobic anoxygenic phototrophic bacterium isolated from an alkaline siliceous hot spring mat community in Yellowstone National Park, WY, USA.</title>
        <authorList>
            <person name="Saini M.K."/>
            <person name="Yoshida S."/>
            <person name="Sebastian A."/>
            <person name="Hirose S."/>
            <person name="Hara E."/>
            <person name="Tamaki H."/>
            <person name="Soulier N.T."/>
            <person name="Albert I."/>
            <person name="Hanada S."/>
            <person name="Bryant D.A."/>
            <person name="Tank M."/>
        </authorList>
    </citation>
    <scope>NUCLEOTIDE SEQUENCE</scope>
    <source>
        <strain evidence="2">MS-P2</strain>
    </source>
</reference>
<sequence length="970" mass="98279">MAALLRLLAWFAAFLAALAVLAAWLVPPRLDWSAYRAELERIASAELGREFRIDGPFALALLPEPRLVARGVAIGEAGDTVTGTAEELRLTLALGRLLIGEVAVSELTLVAPRLAIRDVPIPLWAASSRPPPFLAGTRVSLERGEITVGTVRLAHVSGRLSAQGPFGPYTLVGRYSLGSMPVEAQLTLGRAGLDGAATLEAAFFGRGARVAVAGVVLHGGFVFSGKVEAEGADLSQLLPAPALPFRAEARLAVEGGAGSADQLTLQLGPSRLSGAASFATRPEPRVDIALAGVRFPLDPWVAPASGALAATPFPIGLDLSLEAAEIGGGTLRSLRAALLIADGQVAVNEAAAVLPGGAGVALAGAVIAAERGPRFEGLVELEAPDLRGLLAWLSLDRVWAGVEGFRSLSLSSRLSAEPGLLQIEQATARLDGVPISGGVVIRPPAAAGSVAEIGAGLRVARLELDRVLGGKGLGEALAALPPIDANLRLEADEVSAFGVVAREVTLDATLARGQVAVRRLAAGDLAGGVLTLSGSGEAGARSRISDFELDFSGTDASRLASLVPASNLIAAAAPVWQGGFTIRAAARAAGEQVAITGFAELLDARLEVAGLADTDFGRVTGRVALRHPGAPRLLAALGIAGTEAWLGQGSLAIVAEGTAAQRTVTVGRAEVVAGDLRAGLSGELGLEPGGGRFRLAVEAERLPLPPPVWEGRRPIDLAPLAGWSGTFAIRAAEMPVGTTAGLAAVAAEGELAGGTLRLASLTGRLRGGTIAGSASLSAAGELAVDVVLADVVIDRPQLELPFDLAGGSVSLAASLSGQGQSPAGWFASLRGDLRITVADGVLVGFDLAAAAEALAAPLPEAEALARIRRALAGGATAIEQATLVLRAEAGIAAITGLTFRSPYGHGSGTGEIDLRAGAIGLALAITPVGGGETLPEIGLRASGPVAAPRRVVETAAVARHLAERARARRP</sequence>
<evidence type="ECO:0000313" key="2">
    <source>
        <dbReference type="EMBL" id="QXM25545.1"/>
    </source>
</evidence>
<dbReference type="Pfam" id="PF05170">
    <property type="entry name" value="AsmA"/>
    <property type="match status" value="2"/>
</dbReference>
<feature type="domain" description="AsmA" evidence="1">
    <location>
        <begin position="1"/>
        <end position="115"/>
    </location>
</feature>
<keyword evidence="3" id="KW-1185">Reference proteome</keyword>
<evidence type="ECO:0000313" key="3">
    <source>
        <dbReference type="Proteomes" id="UP000694001"/>
    </source>
</evidence>
<dbReference type="RefSeq" id="WP_218286601.1">
    <property type="nucleotide sequence ID" value="NZ_CP076448.1"/>
</dbReference>